<feature type="compositionally biased region" description="Basic and acidic residues" evidence="2">
    <location>
        <begin position="200"/>
        <end position="220"/>
    </location>
</feature>
<dbReference type="Pfam" id="PF00313">
    <property type="entry name" value="CSD"/>
    <property type="match status" value="2"/>
</dbReference>
<dbReference type="PROSITE" id="PS51857">
    <property type="entry name" value="CSD_2"/>
    <property type="match status" value="2"/>
</dbReference>
<dbReference type="PANTHER" id="PTHR12962:SF1">
    <property type="entry name" value="COLD SHOCK DOMAIN-CONTAINING PROTEIN CG9705"/>
    <property type="match status" value="1"/>
</dbReference>
<dbReference type="Gene3D" id="2.40.50.140">
    <property type="entry name" value="Nucleic acid-binding proteins"/>
    <property type="match status" value="2"/>
</dbReference>
<dbReference type="CDD" id="cd04458">
    <property type="entry name" value="CSP_CDS"/>
    <property type="match status" value="2"/>
</dbReference>
<sequence length="796" mass="76968">MSFAPSTAASSCTPRGHANFECARGSSQVCLSRVLWLEVSQSVAVACFHHVFELQSSLQQATYSDSATQRLHSTLQYLTPTDPGALKQACLLFSKTAIKILSDTVFVLAQVFRRLCDLVILTIMALTGVVKKYDTAKGFGFIVPTGTSTDLFVLRTDVIGGTLQAGDKVTFDEGLNERTGKPKAICVAGGSGPAPGGKGDPGDGEKGGKGGKGKRGDKGKGGGAKQLPGALNGGLVAGPVPGGCGCGLGGCAAPCGLMLGGGCGLGAGKAGAPMPGGCAGLPDGIKSGVVKFFHDEKGFGFIKQDDGGNDLFVHRNDVIDTLLNEGDHVQYSEAVDNRSGRMKAHQVTGGTGAPKPPQEKGAGKGGKGKKGGKRSAPNEPSIPNPGMAMPDLPSQDTALSQKMTGNLNALQDAAAMIGGCNPNFLMGKGGFPAGACGCPCGGCGDAQKMGCACGGCGCGGLCGGCGCGGCGGCGGGCGGCGCGGACGGCGGCGQCMGGCGGNCGSLQMSGNSCNAGNCGGCGCSSGNACNACNPGSAGNCNMPSSCCGCGGCSGCTGCGCGCGCNAGCCGCGGCVPNFNACGGCSGTGTAGLGACAALAPSNFEEDFDASSMNMCRGGGFSGLSAASPSPTPCSGGGCSTGPCGGVGPCSPNWEGNLQGKAGMAPFPGQDGQLNSACFAQLMNVANLSGIAPNPNPSSGERFPTGAPGGGSMAGSFMQGGGENNIPGPCFGNNAGSGGNLNAAVYERLASATGGAGGQASGGFEDYAYAGQGSNNLAAARAAGCFSNLAGPCPNHG</sequence>
<keyword evidence="1" id="KW-0597">Phosphoprotein</keyword>
<dbReference type="GO" id="GO:0043488">
    <property type="term" value="P:regulation of mRNA stability"/>
    <property type="evidence" value="ECO:0007669"/>
    <property type="project" value="TreeGrafter"/>
</dbReference>
<dbReference type="InterPro" id="IPR052069">
    <property type="entry name" value="Ca-reg_mRNA-binding_domain"/>
</dbReference>
<dbReference type="EMBL" id="CAJNJA010030642">
    <property type="protein sequence ID" value="CAE7646376.1"/>
    <property type="molecule type" value="Genomic_DNA"/>
</dbReference>
<proteinExistence type="predicted"/>
<feature type="domain" description="CSD" evidence="3">
    <location>
        <begin position="285"/>
        <end position="349"/>
    </location>
</feature>
<evidence type="ECO:0000256" key="2">
    <source>
        <dbReference type="SAM" id="MobiDB-lite"/>
    </source>
</evidence>
<feature type="compositionally biased region" description="Gly residues" evidence="2">
    <location>
        <begin position="190"/>
        <end position="199"/>
    </location>
</feature>
<protein>
    <submittedName>
        <fullName evidence="4">CSP4 protein</fullName>
    </submittedName>
</protein>
<dbReference type="Proteomes" id="UP000601435">
    <property type="component" value="Unassembled WGS sequence"/>
</dbReference>
<dbReference type="SUPFAM" id="SSF50249">
    <property type="entry name" value="Nucleic acid-binding proteins"/>
    <property type="match status" value="2"/>
</dbReference>
<feature type="domain" description="CSD" evidence="3">
    <location>
        <begin position="125"/>
        <end position="189"/>
    </location>
</feature>
<name>A0A812VWN7_9DINO</name>
<reference evidence="4" key="1">
    <citation type="submission" date="2021-02" db="EMBL/GenBank/DDBJ databases">
        <authorList>
            <person name="Dougan E. K."/>
            <person name="Rhodes N."/>
            <person name="Thang M."/>
            <person name="Chan C."/>
        </authorList>
    </citation>
    <scope>NUCLEOTIDE SEQUENCE</scope>
</reference>
<evidence type="ECO:0000313" key="5">
    <source>
        <dbReference type="Proteomes" id="UP000601435"/>
    </source>
</evidence>
<dbReference type="SMART" id="SM00357">
    <property type="entry name" value="CSP"/>
    <property type="match status" value="2"/>
</dbReference>
<evidence type="ECO:0000259" key="3">
    <source>
        <dbReference type="PROSITE" id="PS51857"/>
    </source>
</evidence>
<dbReference type="OrthoDB" id="443552at2759"/>
<dbReference type="PANTHER" id="PTHR12962">
    <property type="entry name" value="CALCIUM-REGULATED HEAT STABLE PROTEIN CRHSP-24-RELATED"/>
    <property type="match status" value="1"/>
</dbReference>
<evidence type="ECO:0000313" key="4">
    <source>
        <dbReference type="EMBL" id="CAE7646376.1"/>
    </source>
</evidence>
<dbReference type="AlphaFoldDB" id="A0A812VWN7"/>
<gene>
    <name evidence="4" type="primary">CSP4</name>
    <name evidence="4" type="ORF">SNEC2469_LOCUS18271</name>
</gene>
<dbReference type="InterPro" id="IPR011129">
    <property type="entry name" value="CSD"/>
</dbReference>
<dbReference type="GO" id="GO:0003730">
    <property type="term" value="F:mRNA 3'-UTR binding"/>
    <property type="evidence" value="ECO:0007669"/>
    <property type="project" value="TreeGrafter"/>
</dbReference>
<comment type="caution">
    <text evidence="4">The sequence shown here is derived from an EMBL/GenBank/DDBJ whole genome shotgun (WGS) entry which is preliminary data.</text>
</comment>
<evidence type="ECO:0000256" key="1">
    <source>
        <dbReference type="ARBA" id="ARBA00022553"/>
    </source>
</evidence>
<dbReference type="GO" id="GO:0005737">
    <property type="term" value="C:cytoplasm"/>
    <property type="evidence" value="ECO:0007669"/>
    <property type="project" value="TreeGrafter"/>
</dbReference>
<organism evidence="4 5">
    <name type="scientific">Symbiodinium necroappetens</name>
    <dbReference type="NCBI Taxonomy" id="1628268"/>
    <lineage>
        <taxon>Eukaryota</taxon>
        <taxon>Sar</taxon>
        <taxon>Alveolata</taxon>
        <taxon>Dinophyceae</taxon>
        <taxon>Suessiales</taxon>
        <taxon>Symbiodiniaceae</taxon>
        <taxon>Symbiodinium</taxon>
    </lineage>
</organism>
<accession>A0A812VWN7</accession>
<dbReference type="InterPro" id="IPR002059">
    <property type="entry name" value="CSP_DNA-bd"/>
</dbReference>
<feature type="region of interest" description="Disordered" evidence="2">
    <location>
        <begin position="333"/>
        <end position="398"/>
    </location>
</feature>
<dbReference type="InterPro" id="IPR012340">
    <property type="entry name" value="NA-bd_OB-fold"/>
</dbReference>
<keyword evidence="5" id="KW-1185">Reference proteome</keyword>
<feature type="region of interest" description="Disordered" evidence="2">
    <location>
        <begin position="190"/>
        <end position="224"/>
    </location>
</feature>